<evidence type="ECO:0000259" key="6">
    <source>
        <dbReference type="PROSITE" id="PS50942"/>
    </source>
</evidence>
<evidence type="ECO:0000256" key="5">
    <source>
        <dbReference type="SAM" id="MobiDB-lite"/>
    </source>
</evidence>
<evidence type="ECO:0000256" key="4">
    <source>
        <dbReference type="ARBA" id="ARBA00023329"/>
    </source>
</evidence>
<dbReference type="Gramene" id="Kaladp0070s0091.2.v1.1">
    <property type="protein sequence ID" value="Kaladp0070s0091.2.v1.1"/>
    <property type="gene ID" value="Kaladp0070s0091.v1.1"/>
</dbReference>
<dbReference type="GO" id="GO:0005768">
    <property type="term" value="C:endosome"/>
    <property type="evidence" value="ECO:0007669"/>
    <property type="project" value="TreeGrafter"/>
</dbReference>
<dbReference type="PANTHER" id="PTHR12276">
    <property type="entry name" value="EPSIN/ENT-RELATED"/>
    <property type="match status" value="1"/>
</dbReference>
<dbReference type="Gene3D" id="1.25.40.90">
    <property type="match status" value="1"/>
</dbReference>
<reference evidence="7" key="1">
    <citation type="submission" date="2021-01" db="UniProtKB">
        <authorList>
            <consortium name="EnsemblPlants"/>
        </authorList>
    </citation>
    <scope>IDENTIFICATION</scope>
</reference>
<proteinExistence type="predicted"/>
<dbReference type="PANTHER" id="PTHR12276:SF116">
    <property type="entry name" value="ENTH_VHS FAMILY PROTEIN"/>
    <property type="match status" value="1"/>
</dbReference>
<feature type="domain" description="ENTH" evidence="6">
    <location>
        <begin position="35"/>
        <end position="168"/>
    </location>
</feature>
<dbReference type="EnsemblPlants" id="Kaladp0070s0091.1.v1.1">
    <property type="protein sequence ID" value="Kaladp0070s0091.1.v1.1"/>
    <property type="gene ID" value="Kaladp0070s0091.v1.1"/>
</dbReference>
<dbReference type="EnsemblPlants" id="Kaladp0070s0091.2.v1.1">
    <property type="protein sequence ID" value="Kaladp0070s0091.2.v1.1"/>
    <property type="gene ID" value="Kaladp0070s0091.v1.1"/>
</dbReference>
<keyword evidence="8" id="KW-1185">Reference proteome</keyword>
<dbReference type="Gramene" id="Kaladp0070s0091.1.v1.1">
    <property type="protein sequence ID" value="Kaladp0070s0091.1.v1.1"/>
    <property type="gene ID" value="Kaladp0070s0091.v1.1"/>
</dbReference>
<dbReference type="Proteomes" id="UP000594263">
    <property type="component" value="Unplaced"/>
</dbReference>
<evidence type="ECO:0000256" key="2">
    <source>
        <dbReference type="ARBA" id="ARBA00004555"/>
    </source>
</evidence>
<evidence type="ECO:0000256" key="3">
    <source>
        <dbReference type="ARBA" id="ARBA00023034"/>
    </source>
</evidence>
<dbReference type="Pfam" id="PF01417">
    <property type="entry name" value="ENTH"/>
    <property type="match status" value="1"/>
</dbReference>
<dbReference type="InterPro" id="IPR008942">
    <property type="entry name" value="ENTH_VHS"/>
</dbReference>
<feature type="region of interest" description="Disordered" evidence="5">
    <location>
        <begin position="283"/>
        <end position="305"/>
    </location>
</feature>
<dbReference type="GO" id="GO:0006897">
    <property type="term" value="P:endocytosis"/>
    <property type="evidence" value="ECO:0007669"/>
    <property type="project" value="TreeGrafter"/>
</dbReference>
<evidence type="ECO:0000256" key="1">
    <source>
        <dbReference type="ARBA" id="ARBA00004132"/>
    </source>
</evidence>
<feature type="compositionally biased region" description="Basic and acidic residues" evidence="5">
    <location>
        <begin position="287"/>
        <end position="305"/>
    </location>
</feature>
<dbReference type="GO" id="GO:0030276">
    <property type="term" value="F:clathrin binding"/>
    <property type="evidence" value="ECO:0007669"/>
    <property type="project" value="TreeGrafter"/>
</dbReference>
<dbReference type="AlphaFoldDB" id="A0A7N0UL69"/>
<evidence type="ECO:0000313" key="8">
    <source>
        <dbReference type="Proteomes" id="UP000594263"/>
    </source>
</evidence>
<dbReference type="SMART" id="SM00273">
    <property type="entry name" value="ENTH"/>
    <property type="match status" value="1"/>
</dbReference>
<dbReference type="GO" id="GO:0030125">
    <property type="term" value="C:clathrin vesicle coat"/>
    <property type="evidence" value="ECO:0007669"/>
    <property type="project" value="TreeGrafter"/>
</dbReference>
<dbReference type="SUPFAM" id="SSF48464">
    <property type="entry name" value="ENTH/VHS domain"/>
    <property type="match status" value="1"/>
</dbReference>
<organism evidence="7 8">
    <name type="scientific">Kalanchoe fedtschenkoi</name>
    <name type="common">Lavender scallops</name>
    <name type="synonym">South American air plant</name>
    <dbReference type="NCBI Taxonomy" id="63787"/>
    <lineage>
        <taxon>Eukaryota</taxon>
        <taxon>Viridiplantae</taxon>
        <taxon>Streptophyta</taxon>
        <taxon>Embryophyta</taxon>
        <taxon>Tracheophyta</taxon>
        <taxon>Spermatophyta</taxon>
        <taxon>Magnoliopsida</taxon>
        <taxon>eudicotyledons</taxon>
        <taxon>Gunneridae</taxon>
        <taxon>Pentapetalae</taxon>
        <taxon>Saxifragales</taxon>
        <taxon>Crassulaceae</taxon>
        <taxon>Kalanchoe</taxon>
    </lineage>
</organism>
<dbReference type="PROSITE" id="PS50942">
    <property type="entry name" value="ENTH"/>
    <property type="match status" value="1"/>
</dbReference>
<feature type="region of interest" description="Disordered" evidence="5">
    <location>
        <begin position="206"/>
        <end position="246"/>
    </location>
</feature>
<comment type="subcellular location">
    <subcellularLocation>
        <location evidence="1">Cytoplasmic vesicle</location>
        <location evidence="1">Clathrin-coated vesicle</location>
    </subcellularLocation>
    <subcellularLocation>
        <location evidence="2">Golgi apparatus</location>
    </subcellularLocation>
</comment>
<feature type="compositionally biased region" description="Basic and acidic residues" evidence="5">
    <location>
        <begin position="207"/>
        <end position="219"/>
    </location>
</feature>
<keyword evidence="4" id="KW-0968">Cytoplasmic vesicle</keyword>
<dbReference type="GO" id="GO:0005794">
    <property type="term" value="C:Golgi apparatus"/>
    <property type="evidence" value="ECO:0007669"/>
    <property type="project" value="UniProtKB-SubCell"/>
</dbReference>
<sequence>MSILGSSSGMGKPLFSELKKQASFFFKEKIKTARLALTDVTPAELLTEEVTRGNPWAPDTPAMGLISKAAFEVDDFWRIVEILHRRLAKFDEKNWRVSHNSIILLEHLLTHGPESAAEEFQADKDVIREMESFQFVDEKGFDWGLAVRRKSERVLRLLEKGPLLKQERDRARKLTRGIQGFGSVSVSAKSADEDVLRDSGAGTFRRCCTEPKDREKQEIDSANSLSFHPVEKPGQTQNWSSEADLVSKENVAPVEDRVIDESRSCVGESRPFLEGRKDDALEGLVGEDEHHPFNVSDRHATKSLL</sequence>
<dbReference type="CDD" id="cd03571">
    <property type="entry name" value="ENTH"/>
    <property type="match status" value="1"/>
</dbReference>
<evidence type="ECO:0000313" key="7">
    <source>
        <dbReference type="EnsemblPlants" id="Kaladp0070s0091.1.v1.1"/>
    </source>
</evidence>
<dbReference type="GO" id="GO:0005543">
    <property type="term" value="F:phospholipid binding"/>
    <property type="evidence" value="ECO:0007669"/>
    <property type="project" value="TreeGrafter"/>
</dbReference>
<name>A0A7N0UL69_KALFE</name>
<protein>
    <recommendedName>
        <fullName evidence="6">ENTH domain-containing protein</fullName>
    </recommendedName>
</protein>
<dbReference type="InterPro" id="IPR013809">
    <property type="entry name" value="ENTH"/>
</dbReference>
<keyword evidence="3" id="KW-0333">Golgi apparatus</keyword>
<dbReference type="OMA" id="ADSAFDM"/>
<accession>A0A7N0UL69</accession>
<dbReference type="GO" id="GO:0005886">
    <property type="term" value="C:plasma membrane"/>
    <property type="evidence" value="ECO:0007669"/>
    <property type="project" value="TreeGrafter"/>
</dbReference>